<dbReference type="KEGG" id="amv:ACMV_P5_00020"/>
<dbReference type="CDD" id="cd02042">
    <property type="entry name" value="ParAB_family"/>
    <property type="match status" value="1"/>
</dbReference>
<evidence type="ECO:0000313" key="2">
    <source>
        <dbReference type="Proteomes" id="UP000007100"/>
    </source>
</evidence>
<dbReference type="PANTHER" id="PTHR13696:SF96">
    <property type="entry name" value="COBQ_COBB_MIND_PARA NUCLEOTIDE BINDING DOMAIN-CONTAINING PROTEIN"/>
    <property type="match status" value="1"/>
</dbReference>
<name>F0J839_ACIMA</name>
<dbReference type="SUPFAM" id="SSF52540">
    <property type="entry name" value="P-loop containing nucleoside triphosphate hydrolases"/>
    <property type="match status" value="1"/>
</dbReference>
<dbReference type="Gene3D" id="3.40.50.300">
    <property type="entry name" value="P-loop containing nucleotide triphosphate hydrolases"/>
    <property type="match status" value="1"/>
</dbReference>
<keyword evidence="1" id="KW-0614">Plasmid</keyword>
<sequence>MFVTVASYKGGVGKTTTAVHLAAYLQTLSSTLLIDGDPNRSATAWGRRGGFPFQTVDEKEGAYQARNFQHIVIDTEARPGSADFEALAKGCDLLVIPTVPASLDTDALILTLQAARKLAPNKYRVLMTKVPPPPETDGPQLRAVLLREEIPVFTAEIPRLKSFERAAAEGVPVYGVQHDPRAKRAWEAYQAAGKEMTDG</sequence>
<dbReference type="InterPro" id="IPR002586">
    <property type="entry name" value="CobQ/CobB/MinD/ParA_Nub-bd_dom"/>
</dbReference>
<keyword evidence="2" id="KW-1185">Reference proteome</keyword>
<dbReference type="InterPro" id="IPR027417">
    <property type="entry name" value="P-loop_NTPase"/>
</dbReference>
<dbReference type="PANTHER" id="PTHR13696">
    <property type="entry name" value="P-LOOP CONTAINING NUCLEOSIDE TRIPHOSPHATE HYDROLASE"/>
    <property type="match status" value="1"/>
</dbReference>
<dbReference type="Proteomes" id="UP000007100">
    <property type="component" value="Plasmid pACMV5"/>
</dbReference>
<dbReference type="HOGENOM" id="CLU_037612_5_6_5"/>
<protein>
    <submittedName>
        <fullName evidence="1">Putative partitioning protein</fullName>
    </submittedName>
</protein>
<dbReference type="Pfam" id="PF01656">
    <property type="entry name" value="CbiA"/>
    <property type="match status" value="1"/>
</dbReference>
<dbReference type="PIRSF" id="PIRSF009320">
    <property type="entry name" value="Nuc_binding_HP_1000"/>
    <property type="match status" value="1"/>
</dbReference>
<geneLocation type="plasmid" evidence="1 2">
    <name>pACMV5</name>
</geneLocation>
<proteinExistence type="predicted"/>
<gene>
    <name evidence="1" type="primary">parA</name>
    <name evidence="1" type="ordered locus">ACMV_P5_00020</name>
</gene>
<accession>F0J839</accession>
<evidence type="ECO:0000313" key="1">
    <source>
        <dbReference type="EMBL" id="BAJ83256.1"/>
    </source>
</evidence>
<dbReference type="InterPro" id="IPR050678">
    <property type="entry name" value="DNA_Partitioning_ATPase"/>
</dbReference>
<organism evidence="1 2">
    <name type="scientific">Acidiphilium multivorum (strain DSM 11245 / JCM 8867 / NBRC 100883 / AIU 301)</name>
    <dbReference type="NCBI Taxonomy" id="926570"/>
    <lineage>
        <taxon>Bacteria</taxon>
        <taxon>Pseudomonadati</taxon>
        <taxon>Pseudomonadota</taxon>
        <taxon>Alphaproteobacteria</taxon>
        <taxon>Acetobacterales</taxon>
        <taxon>Acidocellaceae</taxon>
        <taxon>Acidiphilium</taxon>
    </lineage>
</organism>
<dbReference type="EMBL" id="AP012040">
    <property type="protein sequence ID" value="BAJ83256.1"/>
    <property type="molecule type" value="Genomic_DNA"/>
</dbReference>
<dbReference type="AlphaFoldDB" id="F0J839"/>
<reference evidence="1 2" key="1">
    <citation type="submission" date="2010-12" db="EMBL/GenBank/DDBJ databases">
        <title>Whole genome sequence of Acidiphilium multivorum AIU301.</title>
        <authorList>
            <person name="Narita-Yamada S."/>
            <person name="Nakamura S."/>
            <person name="Ito N."/>
            <person name="Takarada H."/>
            <person name="Katano Y."/>
            <person name="Nakazawa H."/>
            <person name="Hosoyama A."/>
            <person name="Yamada R."/>
            <person name="Fujita N."/>
        </authorList>
    </citation>
    <scope>NUCLEOTIDE SEQUENCE [LARGE SCALE GENOMIC DNA]</scope>
    <source>
        <strain evidence="2">DSM 11245 / JCM 8867 / AIU301</strain>
        <plasmid evidence="1 2">pACMV5</plasmid>
    </source>
</reference>
<dbReference type="RefSeq" id="WP_013635141.1">
    <property type="nucleotide sequence ID" value="NC_015180.1"/>
</dbReference>
<dbReference type="OrthoDB" id="9804460at2"/>